<accession>A0A2P7Z2R4</accession>
<organism evidence="10 11">
    <name type="scientific">Elsinoe australis</name>
    <dbReference type="NCBI Taxonomy" id="40998"/>
    <lineage>
        <taxon>Eukaryota</taxon>
        <taxon>Fungi</taxon>
        <taxon>Dikarya</taxon>
        <taxon>Ascomycota</taxon>
        <taxon>Pezizomycotina</taxon>
        <taxon>Dothideomycetes</taxon>
        <taxon>Dothideomycetidae</taxon>
        <taxon>Myriangiales</taxon>
        <taxon>Elsinoaceae</taxon>
        <taxon>Elsinoe</taxon>
    </lineage>
</organism>
<dbReference type="InterPro" id="IPR036259">
    <property type="entry name" value="MFS_trans_sf"/>
</dbReference>
<feature type="region of interest" description="Disordered" evidence="8">
    <location>
        <begin position="271"/>
        <end position="304"/>
    </location>
</feature>
<dbReference type="PANTHER" id="PTHR10981">
    <property type="entry name" value="BATTENIN"/>
    <property type="match status" value="1"/>
</dbReference>
<keyword evidence="11" id="KW-1185">Reference proteome</keyword>
<dbReference type="Proteomes" id="UP000243723">
    <property type="component" value="Unassembled WGS sequence"/>
</dbReference>
<keyword evidence="4 9" id="KW-0812">Transmembrane</keyword>
<dbReference type="GO" id="GO:0006865">
    <property type="term" value="P:amino acid transport"/>
    <property type="evidence" value="ECO:0007669"/>
    <property type="project" value="UniProtKB-KW"/>
</dbReference>
<gene>
    <name evidence="10" type="ORF">B9Z65_4424</name>
</gene>
<keyword evidence="5" id="KW-0029">Amino-acid transport</keyword>
<feature type="transmembrane region" description="Helical" evidence="9">
    <location>
        <begin position="414"/>
        <end position="436"/>
    </location>
</feature>
<comment type="similarity">
    <text evidence="2">Belongs to the battenin family.</text>
</comment>
<keyword evidence="6 9" id="KW-1133">Transmembrane helix</keyword>
<feature type="transmembrane region" description="Helical" evidence="9">
    <location>
        <begin position="80"/>
        <end position="97"/>
    </location>
</feature>
<evidence type="ECO:0000256" key="2">
    <source>
        <dbReference type="ARBA" id="ARBA00007467"/>
    </source>
</evidence>
<dbReference type="GO" id="GO:0005773">
    <property type="term" value="C:vacuole"/>
    <property type="evidence" value="ECO:0007669"/>
    <property type="project" value="UniProtKB-ARBA"/>
</dbReference>
<reference evidence="10 11" key="1">
    <citation type="submission" date="2017-05" db="EMBL/GenBank/DDBJ databases">
        <title>Draft genome sequence of Elsinoe australis.</title>
        <authorList>
            <person name="Cheng Q."/>
        </authorList>
    </citation>
    <scope>NUCLEOTIDE SEQUENCE [LARGE SCALE GENOMIC DNA]</scope>
    <source>
        <strain evidence="10 11">NL1</strain>
    </source>
</reference>
<dbReference type="Pfam" id="PF02487">
    <property type="entry name" value="CLN3"/>
    <property type="match status" value="1"/>
</dbReference>
<feature type="transmembrane region" description="Helical" evidence="9">
    <location>
        <begin position="235"/>
        <end position="253"/>
    </location>
</feature>
<evidence type="ECO:0008006" key="12">
    <source>
        <dbReference type="Google" id="ProtNLM"/>
    </source>
</evidence>
<feature type="transmembrane region" description="Helical" evidence="9">
    <location>
        <begin position="202"/>
        <end position="223"/>
    </location>
</feature>
<dbReference type="OrthoDB" id="5356721at2759"/>
<dbReference type="EMBL" id="NHZQ01000335">
    <property type="protein sequence ID" value="PSK42510.1"/>
    <property type="molecule type" value="Genomic_DNA"/>
</dbReference>
<evidence type="ECO:0000256" key="5">
    <source>
        <dbReference type="ARBA" id="ARBA00022970"/>
    </source>
</evidence>
<dbReference type="AlphaFoldDB" id="A0A2P7Z2R4"/>
<sequence length="492" mass="53875">MRWNLLAGRHRPSKRAYTGARQDKDISGMSDMDRVPASALPPTTQPGQTHLEKSIVDVEDGHDRNDHQNDARSRLRFNRVTLAFFSMGLLVGLPAMITETAANRIFEGFTGIYEVCNSVAAASASFGTPFLARHISYDTCTLICTAMTVLSYLLCTLPDPLAGSLPGNKTGPVFGAMCGGFLYSFGTNVYMAAAAFFPHEAVLALSAGSGLSVVLGPSIYIGVIDGFDQDWRRSFLVMLPTTILLPAVWWILVDRGCRQKAEQSRITSLAKSLQSDAQDHVSSEPDDQPRDERSRMPRVSKSLPKHFSSDYSRLRLLFTKVIPHYGMPLMLCTTTATISMMGSAPSLQSLVRFRQAPKDDLQFQLSFLCYGAAQFIFSTLAGLRPIPIVWFWSFLEVALCVIGLVQLFKPFLTYYAVWAIFMFLIGGCVGAGVSNTNYKIARDFRRAGSDDDVCSFAMACAGLGNFGGDALGGGLGIMVERLATRYLKKSSQ</sequence>
<dbReference type="InterPro" id="IPR003492">
    <property type="entry name" value="Battenin_disease_Cln3"/>
</dbReference>
<feature type="transmembrane region" description="Helical" evidence="9">
    <location>
        <begin position="388"/>
        <end position="408"/>
    </location>
</feature>
<evidence type="ECO:0000313" key="10">
    <source>
        <dbReference type="EMBL" id="PSK42510.1"/>
    </source>
</evidence>
<dbReference type="SUPFAM" id="SSF103473">
    <property type="entry name" value="MFS general substrate transporter"/>
    <property type="match status" value="1"/>
</dbReference>
<dbReference type="GO" id="GO:0016020">
    <property type="term" value="C:membrane"/>
    <property type="evidence" value="ECO:0007669"/>
    <property type="project" value="InterPro"/>
</dbReference>
<evidence type="ECO:0000256" key="6">
    <source>
        <dbReference type="ARBA" id="ARBA00022989"/>
    </source>
</evidence>
<evidence type="ECO:0000256" key="7">
    <source>
        <dbReference type="ARBA" id="ARBA00023136"/>
    </source>
</evidence>
<comment type="subcellular location">
    <subcellularLocation>
        <location evidence="1">Endomembrane system</location>
        <topology evidence="1">Multi-pass membrane protein</topology>
    </subcellularLocation>
</comment>
<evidence type="ECO:0000313" key="11">
    <source>
        <dbReference type="Proteomes" id="UP000243723"/>
    </source>
</evidence>
<feature type="transmembrane region" description="Helical" evidence="9">
    <location>
        <begin position="361"/>
        <end position="381"/>
    </location>
</feature>
<feature type="compositionally biased region" description="Basic and acidic residues" evidence="8">
    <location>
        <begin position="21"/>
        <end position="34"/>
    </location>
</feature>
<feature type="region of interest" description="Disordered" evidence="8">
    <location>
        <begin position="1"/>
        <end position="50"/>
    </location>
</feature>
<dbReference type="GO" id="GO:0051453">
    <property type="term" value="P:regulation of intracellular pH"/>
    <property type="evidence" value="ECO:0007669"/>
    <property type="project" value="TreeGrafter"/>
</dbReference>
<feature type="compositionally biased region" description="Basic and acidic residues" evidence="8">
    <location>
        <begin position="277"/>
        <end position="295"/>
    </location>
</feature>
<dbReference type="Gene3D" id="1.20.1250.20">
    <property type="entry name" value="MFS general substrate transporter like domains"/>
    <property type="match status" value="1"/>
</dbReference>
<evidence type="ECO:0000256" key="4">
    <source>
        <dbReference type="ARBA" id="ARBA00022692"/>
    </source>
</evidence>
<keyword evidence="7 9" id="KW-0472">Membrane</keyword>
<dbReference type="PANTHER" id="PTHR10981:SF0">
    <property type="entry name" value="BATTENIN"/>
    <property type="match status" value="1"/>
</dbReference>
<evidence type="ECO:0000256" key="8">
    <source>
        <dbReference type="SAM" id="MobiDB-lite"/>
    </source>
</evidence>
<keyword evidence="3" id="KW-0813">Transport</keyword>
<evidence type="ECO:0000256" key="1">
    <source>
        <dbReference type="ARBA" id="ARBA00004127"/>
    </source>
</evidence>
<proteinExistence type="inferred from homology"/>
<dbReference type="STRING" id="40998.A0A2P7Z2R4"/>
<feature type="transmembrane region" description="Helical" evidence="9">
    <location>
        <begin position="322"/>
        <end position="341"/>
    </location>
</feature>
<protein>
    <recommendedName>
        <fullName evidence="12">Protein BTN</fullName>
    </recommendedName>
</protein>
<comment type="caution">
    <text evidence="10">The sequence shown here is derived from an EMBL/GenBank/DDBJ whole genome shotgun (WGS) entry which is preliminary data.</text>
</comment>
<dbReference type="GO" id="GO:0012505">
    <property type="term" value="C:endomembrane system"/>
    <property type="evidence" value="ECO:0007669"/>
    <property type="project" value="UniProtKB-SubCell"/>
</dbReference>
<evidence type="ECO:0000256" key="3">
    <source>
        <dbReference type="ARBA" id="ARBA00022448"/>
    </source>
</evidence>
<evidence type="ECO:0000256" key="9">
    <source>
        <dbReference type="SAM" id="Phobius"/>
    </source>
</evidence>
<feature type="transmembrane region" description="Helical" evidence="9">
    <location>
        <begin position="174"/>
        <end position="197"/>
    </location>
</feature>
<name>A0A2P7Z2R4_9PEZI</name>